<feature type="compositionally biased region" description="Low complexity" evidence="1">
    <location>
        <begin position="33"/>
        <end position="47"/>
    </location>
</feature>
<dbReference type="PANTHER" id="PTHR36812">
    <property type="entry name" value="NEUROFILAMENT TRIPLET M PROTEIN-LIKE PROTEIN"/>
    <property type="match status" value="1"/>
</dbReference>
<feature type="compositionally biased region" description="Basic and acidic residues" evidence="1">
    <location>
        <begin position="604"/>
        <end position="616"/>
    </location>
</feature>
<feature type="region of interest" description="Disordered" evidence="1">
    <location>
        <begin position="2417"/>
        <end position="2508"/>
    </location>
</feature>
<feature type="compositionally biased region" description="Basic and acidic residues" evidence="1">
    <location>
        <begin position="1955"/>
        <end position="1976"/>
    </location>
</feature>
<feature type="region of interest" description="Disordered" evidence="1">
    <location>
        <begin position="1567"/>
        <end position="1623"/>
    </location>
</feature>
<feature type="compositionally biased region" description="Polar residues" evidence="1">
    <location>
        <begin position="1007"/>
        <end position="1019"/>
    </location>
</feature>
<feature type="compositionally biased region" description="Basic and acidic residues" evidence="1">
    <location>
        <begin position="157"/>
        <end position="167"/>
    </location>
</feature>
<feature type="region of interest" description="Disordered" evidence="1">
    <location>
        <begin position="308"/>
        <end position="567"/>
    </location>
</feature>
<evidence type="ECO:0000313" key="2">
    <source>
        <dbReference type="EMBL" id="CEL71515.1"/>
    </source>
</evidence>
<feature type="compositionally biased region" description="Basic and acidic residues" evidence="1">
    <location>
        <begin position="2047"/>
        <end position="2057"/>
    </location>
</feature>
<feature type="region of interest" description="Disordered" evidence="1">
    <location>
        <begin position="2030"/>
        <end position="2148"/>
    </location>
</feature>
<feature type="compositionally biased region" description="Basic and acidic residues" evidence="1">
    <location>
        <begin position="2849"/>
        <end position="2865"/>
    </location>
</feature>
<feature type="compositionally biased region" description="Basic and acidic residues" evidence="1">
    <location>
        <begin position="760"/>
        <end position="793"/>
    </location>
</feature>
<sequence length="2986" mass="330038">MSSKRTSLLSGNTREEGGVGESAGGEKNDQPFADRSSPGSSFSSFSSPRRRPPHSPREASAAAHVCQGKPRGSESPQASQIQSDLRLCLSASDERHRFSLWERTGEERRTKQRENGSGRRRESKDREEQKEEGLEKSEKAGNTEEKREVETAGDNGSRSRFEKKNEKLGGGGSSDSGREEKLPSTTDGDPLSPSSASTSPWHFPLGSEPPSLRIFSNEEETKNETHGAAASGIPRHRHASRTLGTGAEDEDALEVLRLASPAPVAGLLPPTMPLSQQAHSFDLGRFASAVESEAFATAKQLSLVSVVASEGKGEEEQAKEEDEKAEKKGEKIEEEGEKIEEEGEKIEEEGEKIEEEGEKIEEEGEQIEEEGEKIEEEGEQIEEEGEQIEEEGEQIEEEGEQIEEEGEQIEEEGEQIEEEGEQIEEEGEKIEEEGEKIEEEGEQIEEEGEQIEEEGEQIEEEGEQIEEEGEKIEEEGEKIEEEGEQIEEEGEQIEEEGEQIEEEGEQIEEEGEQIEEEGEQIEEEGEKIEEKGEKMEEEDEQVKEREETVKKEDKGRVFIEEEGRDLGESNWNRVASFVCVKQSPFIHSSHGTGDSREQILATDACREKQGDGDARPDASTPSSPFSPSACEPLVPLSPPSSRVLQETLPPDSSSVSSPVASLPLASARLCRSHCARRASTVSRWNTERGPCGRHALHASRQKSGTWRKKRTWTSGGARWQEAFKRETRSATARRLRVLEKGEAAVPDSFFNEIPRTSADTLKRRGDVSDDRDIDEDRKSTGNREKNREMREDEAQAPMALVASLTFLTSRRDREKPESPSTESPEVCLPSLSLSIIEASPCLLPSPLDAAAPQLPPSLPSPSSRSCPLSSLPLVSSSPPQDPVRSLSAERCRSSPRSLLPSEERRGARSAGWPLEAHCVPAVSVEGSDGENATEAVHLEGSAFSTRAKPGRIETQTKRGGEQHHEGETLKETLENEDSRCMENALSSTGEDEKRGARKQRQKAASPPLTQASSSTASKNPTERDQERKEAEGCSICLRSHTEGRASSPNARPRPFRREDLGQQKEVRDCPEKERNRTPGSHDEEDRLHSTQKTGEETEHSGDRTASEKKAKRQSREEQWPQESPRHHSCLQKARECQGYKAINGGEGGEEAARGRQRRRGREGEATRASYRVEVSPFFRHASARALRDDPRGRREKRWRKKVDLYKHALASPCCASRSPSAVYVHPPASARLWAESDATEGDSRSSHFSSSRFPAVSSASPLPPVFKRLSEFHLPRSIRLAEARLLRGQSSDALEDALRCVVEVRRFLEDSLPRRLSSSALSQRTMCLPRSVSSYWKIQTDICGDALRHRRRSSRHPSSLHASSLRASSLRASSPRSPSSSVASGVCSCSPASSAGDREGKASQLSCLKLPPVFLSTQGEASAREISLKREARSAASSPSNSWKKLTFAATETPACTERSAETGVGPQRAGVAVEKDTARGQEADRKSKTRCDASSGRSEKSEVSGRCSSSASQDPLEDSSASRRGSEKALSLCHPSSAHETAALRGRSRFCACASLSLLPRRLRRQERVPEREAEEEARRSGREEETTGRGVEESEEVSEEADRAGGGRHQAQSRREAGKSIEAASCTCIHRCRGSAEPERGDRQVERNTEGEEKAESRAEGAPEKEGERSQAVCTCQELQKREKTEKKEKTENREKKAGEGGREETERGREELRRVEETEEVHLSSSIACTAERSSRVVVGRAEWRATDGGAEVATLRESVCGRSWKKQRERERETREKKRSVCLRRTGEQRHKRDVVPPCRKRSAQEVQKITERMWGDTLAFMERRRIRCRMQKEAEARAQREVLKVLCAASPRPSSSPSSLAQERREAQPRTPGKTSSLEPWLRLSETAPVSKAREGEKTRREAERREVHEEQRKQHRDKSPRVDCVPSPRPAWPVGQPESVHRGLSAASKGREPDRRREGRGDNGEKERTNRSSSSAWPDRCVALQRLREEEEERDTTRANRVSRLLHEDEETCFAFRLEETQGSCCHPEKSQLSCRGGDLSSREATKRNAEQDSSPLSSLESRRREETAGGRRLPCSDESRGLVSPSRASLSPRRRRERWSGRELEAEAGTSRGSEERTVKNGDRRTQTTGGGRDKQEREEAVKDACVEKATREHEVLAMVDPLCWSKRAGEAVPRREEKDRPKGLDFFSRNAAERRKEERGEMGLLLPQLGASTGDILHSASGVELSIASDRQARQASRDFEAKPGPLPGFSAASSYQTARSFSSLPSFFSLSSPDSAYDGIGVSASCTSNGRQNVPPQCPSSSPSSSSLASSLSSSCLAVRQRPVHAEALHSTDCFPLPLGDDRLPTFRAMQSSSFLDTPRKQAAQPSTASSPPLAASTPSSVPVRRPPALGLDLQRRFLEEQTKAAFSELLGQPQETAETKETKETKETGSLQSRGETHKEREKRGSKAERSETGGPREEDEGRQKEVEHHPTGDRSEEKTQETEERQMPYGHVERGEKGRISWANGQCPFGAVARRSLSSDFLLKGLTDIVQTLRRPGSRRESSIVFSEEHHGERREKKLHLGQTEMAQTALEKNSHIHGEKQDGSALQKRRPTRGNTVKQQRTDDILVVSDSNRMHQRAPPAASWVSLPFPSASLPSSFPPSFPCSSSFPFSFSSLPGDESATRTPAFPVSSRPLAHPPESRVPHVRAAVGAEEKLCRTALSSFETRPVPQAVSLCCQRSAKQAAVAASEASPATPREEGEPRQSVPLPRREHQTPHLFSSFERHETLLAAACASDRESREAGARRRFQSPEEVEETVHPATDAGREEAGDTVSKRLAEAPDDSHASTQSSFHGKNLAKGEKEEGLKCVRERGAPRVFPRGRPPPSEPRESEETPRKLEETSDHSTTTVVGRRSRPRGKETNAKEERQSEEGGGEESERRAGDASASGVSSLISSREVTHVISCGGSGPPSRVLPPLPQPQAVHLISNALSFLGK</sequence>
<feature type="compositionally biased region" description="Basic and acidic residues" evidence="1">
    <location>
        <begin position="2815"/>
        <end position="2836"/>
    </location>
</feature>
<feature type="compositionally biased region" description="Low complexity" evidence="1">
    <location>
        <begin position="860"/>
        <end position="878"/>
    </location>
</feature>
<name>A0A0F7USS1_TOXGV</name>
<feature type="region of interest" description="Disordered" evidence="1">
    <location>
        <begin position="2669"/>
        <end position="2693"/>
    </location>
</feature>
<proteinExistence type="predicted"/>
<feature type="region of interest" description="Disordered" evidence="1">
    <location>
        <begin position="1637"/>
        <end position="1730"/>
    </location>
</feature>
<feature type="compositionally biased region" description="Basic and acidic residues" evidence="1">
    <location>
        <begin position="1055"/>
        <end position="1118"/>
    </location>
</feature>
<feature type="compositionally biased region" description="Low complexity" evidence="1">
    <location>
        <begin position="1855"/>
        <end position="1864"/>
    </location>
</feature>
<feature type="compositionally biased region" description="Basic and acidic residues" evidence="1">
    <location>
        <begin position="1897"/>
        <end position="1927"/>
    </location>
</feature>
<feature type="compositionally biased region" description="Basic and acidic residues" evidence="1">
    <location>
        <begin position="1770"/>
        <end position="1780"/>
    </location>
</feature>
<evidence type="ECO:0000256" key="1">
    <source>
        <dbReference type="SAM" id="MobiDB-lite"/>
    </source>
</evidence>
<feature type="compositionally biased region" description="Basic and acidic residues" evidence="1">
    <location>
        <begin position="542"/>
        <end position="567"/>
    </location>
</feature>
<feature type="compositionally biased region" description="Basic and acidic residues" evidence="1">
    <location>
        <begin position="1474"/>
        <end position="1504"/>
    </location>
</feature>
<feature type="region of interest" description="Disordered" evidence="1">
    <location>
        <begin position="760"/>
        <end position="798"/>
    </location>
</feature>
<feature type="compositionally biased region" description="Basic and acidic residues" evidence="1">
    <location>
        <begin position="1681"/>
        <end position="1725"/>
    </location>
</feature>
<feature type="compositionally biased region" description="Basic and acidic residues" evidence="1">
    <location>
        <begin position="2878"/>
        <end position="2894"/>
    </location>
</feature>
<feature type="region of interest" description="Disordered" evidence="1">
    <location>
        <begin position="1768"/>
        <end position="1806"/>
    </location>
</feature>
<feature type="region of interest" description="Disordered" evidence="1">
    <location>
        <begin position="853"/>
        <end position="909"/>
    </location>
</feature>
<reference evidence="2" key="1">
    <citation type="journal article" date="2015" name="PLoS ONE">
        <title>Comprehensive Evaluation of Toxoplasma gondii VEG and Neospora caninum LIV Genomes with Tachyzoite Stage Transcriptome and Proteome Defines Novel Transcript Features.</title>
        <authorList>
            <person name="Ramaprasad A."/>
            <person name="Mourier T."/>
            <person name="Naeem R."/>
            <person name="Malas T.B."/>
            <person name="Moussa E."/>
            <person name="Panigrahi A."/>
            <person name="Vermont S.J."/>
            <person name="Otto T.D."/>
            <person name="Wastling J."/>
            <person name="Pain A."/>
        </authorList>
    </citation>
    <scope>NUCLEOTIDE SEQUENCE</scope>
    <source>
        <strain evidence="2">VEG</strain>
    </source>
</reference>
<feature type="compositionally biased region" description="Basic and acidic residues" evidence="1">
    <location>
        <begin position="2067"/>
        <end position="2087"/>
    </location>
</feature>
<feature type="region of interest" description="Disordered" evidence="1">
    <location>
        <begin position="2738"/>
        <end position="2763"/>
    </location>
</feature>
<feature type="compositionally biased region" description="Basic and acidic residues" evidence="1">
    <location>
        <begin position="2427"/>
        <end position="2437"/>
    </location>
</feature>
<feature type="compositionally biased region" description="Low complexity" evidence="1">
    <location>
        <begin position="1356"/>
        <end position="1385"/>
    </location>
</feature>
<feature type="compositionally biased region" description="Basic and acidic residues" evidence="1">
    <location>
        <begin position="2584"/>
        <end position="2594"/>
    </location>
</feature>
<feature type="region of interest" description="Disordered" evidence="1">
    <location>
        <begin position="2177"/>
        <end position="2207"/>
    </location>
</feature>
<feature type="compositionally biased region" description="Low complexity" evidence="1">
    <location>
        <begin position="619"/>
        <end position="659"/>
    </location>
</feature>
<feature type="region of interest" description="Disordered" evidence="1">
    <location>
        <begin position="1349"/>
        <end position="1385"/>
    </location>
</feature>
<feature type="region of interest" description="Disordered" evidence="1">
    <location>
        <begin position="2364"/>
        <end position="2396"/>
    </location>
</feature>
<feature type="compositionally biased region" description="Basic and acidic residues" evidence="1">
    <location>
        <begin position="1637"/>
        <end position="1671"/>
    </location>
</feature>
<feature type="region of interest" description="Disordered" evidence="1">
    <location>
        <begin position="1853"/>
        <end position="2010"/>
    </location>
</feature>
<feature type="compositionally biased region" description="Basic and acidic residues" evidence="1">
    <location>
        <begin position="2120"/>
        <end position="2148"/>
    </location>
</feature>
<accession>A0A0F7USS1</accession>
<feature type="compositionally biased region" description="Polar residues" evidence="1">
    <location>
        <begin position="74"/>
        <end position="83"/>
    </location>
</feature>
<feature type="compositionally biased region" description="Basic and acidic residues" evidence="1">
    <location>
        <begin position="311"/>
        <end position="331"/>
    </location>
</feature>
<feature type="compositionally biased region" description="Basic and acidic residues" evidence="1">
    <location>
        <begin position="2786"/>
        <end position="2795"/>
    </location>
</feature>
<protein>
    <submittedName>
        <fullName evidence="2">Uncharacterized protein</fullName>
    </submittedName>
</protein>
<feature type="compositionally biased region" description="Basic and acidic residues" evidence="1">
    <location>
        <begin position="1020"/>
        <end position="1031"/>
    </location>
</feature>
<dbReference type="PANTHER" id="PTHR36812:SF9">
    <property type="entry name" value="MYB-LIKE PROTEIN X ISOFORM X1"/>
    <property type="match status" value="1"/>
</dbReference>
<feature type="compositionally biased region" description="Acidic residues" evidence="1">
    <location>
        <begin position="332"/>
        <end position="527"/>
    </location>
</feature>
<feature type="compositionally biased region" description="Polar residues" evidence="1">
    <location>
        <begin position="1"/>
        <end position="12"/>
    </location>
</feature>
<feature type="region of interest" description="Disordered" evidence="1">
    <location>
        <begin position="2783"/>
        <end position="2943"/>
    </location>
</feature>
<feature type="compositionally biased region" description="Basic and acidic residues" evidence="1">
    <location>
        <begin position="2445"/>
        <end position="2508"/>
    </location>
</feature>
<feature type="region of interest" description="Disordered" evidence="1">
    <location>
        <begin position="937"/>
        <end position="1167"/>
    </location>
</feature>
<feature type="region of interest" description="Disordered" evidence="1">
    <location>
        <begin position="584"/>
        <end position="659"/>
    </location>
</feature>
<feature type="compositionally biased region" description="Basic and acidic residues" evidence="1">
    <location>
        <begin position="2177"/>
        <end position="2191"/>
    </location>
</feature>
<feature type="region of interest" description="Disordered" evidence="1">
    <location>
        <begin position="1"/>
        <end position="247"/>
    </location>
</feature>
<feature type="compositionally biased region" description="Polar residues" evidence="1">
    <location>
        <begin position="183"/>
        <end position="200"/>
    </location>
</feature>
<feature type="compositionally biased region" description="Low complexity" evidence="1">
    <location>
        <begin position="2371"/>
        <end position="2396"/>
    </location>
</feature>
<feature type="compositionally biased region" description="Basic and acidic residues" evidence="1">
    <location>
        <begin position="92"/>
        <end position="150"/>
    </location>
</feature>
<feature type="compositionally biased region" description="Basic and acidic residues" evidence="1">
    <location>
        <begin position="1789"/>
        <end position="1799"/>
    </location>
</feature>
<feature type="compositionally biased region" description="Basic and acidic residues" evidence="1">
    <location>
        <begin position="950"/>
        <end position="980"/>
    </location>
</feature>
<feature type="region of interest" description="Disordered" evidence="1">
    <location>
        <begin position="1454"/>
        <end position="1537"/>
    </location>
</feature>
<organism evidence="2">
    <name type="scientific">Toxoplasma gondii (strain ATCC 50861 / VEG)</name>
    <dbReference type="NCBI Taxonomy" id="432359"/>
    <lineage>
        <taxon>Eukaryota</taxon>
        <taxon>Sar</taxon>
        <taxon>Alveolata</taxon>
        <taxon>Apicomplexa</taxon>
        <taxon>Conoidasida</taxon>
        <taxon>Coccidia</taxon>
        <taxon>Eucoccidiorida</taxon>
        <taxon>Eimeriorina</taxon>
        <taxon>Sarcocystidae</taxon>
        <taxon>Toxoplasma</taxon>
    </lineage>
</organism>
<feature type="compositionally biased region" description="Basic and acidic residues" evidence="1">
    <location>
        <begin position="1567"/>
        <end position="1594"/>
    </location>
</feature>
<feature type="region of interest" description="Disordered" evidence="1">
    <location>
        <begin position="2582"/>
        <end position="2615"/>
    </location>
</feature>
<dbReference type="EMBL" id="LN714489">
    <property type="protein sequence ID" value="CEL71515.1"/>
    <property type="molecule type" value="Genomic_DNA"/>
</dbReference>
<feature type="compositionally biased region" description="Basic and acidic residues" evidence="1">
    <location>
        <begin position="2908"/>
        <end position="2933"/>
    </location>
</feature>
<gene>
    <name evidence="2" type="ORF">BN1205_013300</name>
</gene>